<organism evidence="1 2">
    <name type="scientific">Gynuella sunshinyii YC6258</name>
    <dbReference type="NCBI Taxonomy" id="1445510"/>
    <lineage>
        <taxon>Bacteria</taxon>
        <taxon>Pseudomonadati</taxon>
        <taxon>Pseudomonadota</taxon>
        <taxon>Gammaproteobacteria</taxon>
        <taxon>Oceanospirillales</taxon>
        <taxon>Saccharospirillaceae</taxon>
        <taxon>Gynuella</taxon>
    </lineage>
</organism>
<keyword evidence="2" id="KW-1185">Reference proteome</keyword>
<dbReference type="Proteomes" id="UP000032266">
    <property type="component" value="Chromosome"/>
</dbReference>
<name>A0A0C5VS23_9GAMM</name>
<dbReference type="HOGENOM" id="CLU_2752169_0_0_6"/>
<dbReference type="EMBL" id="CP007142">
    <property type="protein sequence ID" value="AJQ96143.1"/>
    <property type="molecule type" value="Genomic_DNA"/>
</dbReference>
<dbReference type="AlphaFoldDB" id="A0A0C5VS23"/>
<dbReference type="KEGG" id="gsn:YC6258_04107"/>
<proteinExistence type="predicted"/>
<accession>A0A0C5VS23</accession>
<evidence type="ECO:0000313" key="2">
    <source>
        <dbReference type="Proteomes" id="UP000032266"/>
    </source>
</evidence>
<gene>
    <name evidence="1" type="ORF">YC6258_04107</name>
</gene>
<sequence length="70" mass="7584">MSFMFFPLILRMSFAVSVGYPELKLNGFKETGQPLSCFVGLSVFQGYTPLNSIAGQGAKNALYSVVPVNC</sequence>
<reference evidence="1 2" key="1">
    <citation type="submission" date="2014-01" db="EMBL/GenBank/DDBJ databases">
        <title>Full genme sequencing of cellulolytic bacterium Gynuella sunshinyii YC6258T gen. nov., sp. nov.</title>
        <authorList>
            <person name="Khan H."/>
            <person name="Chung E.J."/>
            <person name="Chung Y.R."/>
        </authorList>
    </citation>
    <scope>NUCLEOTIDE SEQUENCE [LARGE SCALE GENOMIC DNA]</scope>
    <source>
        <strain evidence="1 2">YC6258</strain>
    </source>
</reference>
<evidence type="ECO:0000313" key="1">
    <source>
        <dbReference type="EMBL" id="AJQ96143.1"/>
    </source>
</evidence>
<protein>
    <submittedName>
        <fullName evidence="1">Uncharacterized protein</fullName>
    </submittedName>
</protein>